<dbReference type="EMBL" id="JAVRRJ010000001">
    <property type="protein sequence ID" value="KAK5091177.1"/>
    <property type="molecule type" value="Genomic_DNA"/>
</dbReference>
<feature type="transmembrane region" description="Helical" evidence="11">
    <location>
        <begin position="100"/>
        <end position="119"/>
    </location>
</feature>
<dbReference type="PROSITE" id="PS00217">
    <property type="entry name" value="SUGAR_TRANSPORT_2"/>
    <property type="match status" value="1"/>
</dbReference>
<dbReference type="FunFam" id="1.20.1250.20:FF:000026">
    <property type="entry name" value="MFS quinate transporter QutD"/>
    <property type="match status" value="1"/>
</dbReference>
<dbReference type="PANTHER" id="PTHR48022">
    <property type="entry name" value="PLASTIDIC GLUCOSE TRANSPORTER 4"/>
    <property type="match status" value="1"/>
</dbReference>
<dbReference type="SUPFAM" id="SSF103473">
    <property type="entry name" value="MFS general substrate transporter"/>
    <property type="match status" value="1"/>
</dbReference>
<feature type="transmembrane region" description="Helical" evidence="11">
    <location>
        <begin position="456"/>
        <end position="477"/>
    </location>
</feature>
<evidence type="ECO:0000313" key="14">
    <source>
        <dbReference type="Proteomes" id="UP001309876"/>
    </source>
</evidence>
<dbReference type="PANTHER" id="PTHR48022:SF34">
    <property type="entry name" value="MAJOR FACILITATOR SUPERFAMILY (MFS) PROFILE DOMAIN-CONTAINING PROTEIN-RELATED"/>
    <property type="match status" value="1"/>
</dbReference>
<accession>A0AAN7T7E5</accession>
<comment type="caution">
    <text evidence="13">The sequence shown here is derived from an EMBL/GenBank/DDBJ whole genome shotgun (WGS) entry which is preliminary data.</text>
</comment>
<dbReference type="PROSITE" id="PS50850">
    <property type="entry name" value="MFS"/>
    <property type="match status" value="1"/>
</dbReference>
<feature type="transmembrane region" description="Helical" evidence="11">
    <location>
        <begin position="193"/>
        <end position="214"/>
    </location>
</feature>
<name>A0AAN7T7E5_9EURO</name>
<feature type="transmembrane region" description="Helical" evidence="11">
    <location>
        <begin position="68"/>
        <end position="88"/>
    </location>
</feature>
<dbReference type="GO" id="GO:0016020">
    <property type="term" value="C:membrane"/>
    <property type="evidence" value="ECO:0007669"/>
    <property type="project" value="UniProtKB-SubCell"/>
</dbReference>
<dbReference type="AlphaFoldDB" id="A0AAN7T7E5"/>
<dbReference type="Pfam" id="PF00083">
    <property type="entry name" value="Sugar_tr"/>
    <property type="match status" value="1"/>
</dbReference>
<organism evidence="13 14">
    <name type="scientific">Lithohypha guttulata</name>
    <dbReference type="NCBI Taxonomy" id="1690604"/>
    <lineage>
        <taxon>Eukaryota</taxon>
        <taxon>Fungi</taxon>
        <taxon>Dikarya</taxon>
        <taxon>Ascomycota</taxon>
        <taxon>Pezizomycotina</taxon>
        <taxon>Eurotiomycetes</taxon>
        <taxon>Chaetothyriomycetidae</taxon>
        <taxon>Chaetothyriales</taxon>
        <taxon>Trichomeriaceae</taxon>
        <taxon>Lithohypha</taxon>
    </lineage>
</organism>
<evidence type="ECO:0000256" key="3">
    <source>
        <dbReference type="ARBA" id="ARBA00022448"/>
    </source>
</evidence>
<evidence type="ECO:0000256" key="10">
    <source>
        <dbReference type="RuleBase" id="RU003346"/>
    </source>
</evidence>
<keyword evidence="4 11" id="KW-0812">Transmembrane</keyword>
<dbReference type="InterPro" id="IPR050360">
    <property type="entry name" value="MFS_Sugar_Transporters"/>
</dbReference>
<comment type="function">
    <text evidence="8">Integral membrane transporter that imports quinic acid to be catabolized as a carbon source.</text>
</comment>
<comment type="similarity">
    <text evidence="2 10">Belongs to the major facilitator superfamily. Sugar transporter (TC 2.A.1.1) family.</text>
</comment>
<dbReference type="Proteomes" id="UP001309876">
    <property type="component" value="Unassembled WGS sequence"/>
</dbReference>
<evidence type="ECO:0000256" key="1">
    <source>
        <dbReference type="ARBA" id="ARBA00004141"/>
    </source>
</evidence>
<keyword evidence="3 10" id="KW-0813">Transport</keyword>
<dbReference type="Gene3D" id="1.20.1250.20">
    <property type="entry name" value="MFS general substrate transporter like domains"/>
    <property type="match status" value="1"/>
</dbReference>
<evidence type="ECO:0000259" key="12">
    <source>
        <dbReference type="PROSITE" id="PS50850"/>
    </source>
</evidence>
<evidence type="ECO:0000256" key="5">
    <source>
        <dbReference type="ARBA" id="ARBA00022911"/>
    </source>
</evidence>
<keyword evidence="5" id="KW-0672">Quinate metabolism</keyword>
<dbReference type="InterPro" id="IPR036259">
    <property type="entry name" value="MFS_trans_sf"/>
</dbReference>
<evidence type="ECO:0000256" key="11">
    <source>
        <dbReference type="SAM" id="Phobius"/>
    </source>
</evidence>
<feature type="transmembrane region" description="Helical" evidence="11">
    <location>
        <begin position="395"/>
        <end position="415"/>
    </location>
</feature>
<proteinExistence type="inferred from homology"/>
<evidence type="ECO:0000313" key="13">
    <source>
        <dbReference type="EMBL" id="KAK5091177.1"/>
    </source>
</evidence>
<evidence type="ECO:0000256" key="7">
    <source>
        <dbReference type="ARBA" id="ARBA00023136"/>
    </source>
</evidence>
<dbReference type="InterPro" id="IPR020846">
    <property type="entry name" value="MFS_dom"/>
</dbReference>
<feature type="domain" description="Major facilitator superfamily (MFS) profile" evidence="12">
    <location>
        <begin position="24"/>
        <end position="481"/>
    </location>
</feature>
<dbReference type="PRINTS" id="PR00171">
    <property type="entry name" value="SUGRTRNSPORT"/>
</dbReference>
<comment type="subcellular location">
    <subcellularLocation>
        <location evidence="1">Membrane</location>
        <topology evidence="1">Multi-pass membrane protein</topology>
    </subcellularLocation>
</comment>
<feature type="transmembrane region" description="Helical" evidence="11">
    <location>
        <begin position="21"/>
        <end position="48"/>
    </location>
</feature>
<keyword evidence="6 11" id="KW-1133">Transmembrane helix</keyword>
<evidence type="ECO:0000256" key="2">
    <source>
        <dbReference type="ARBA" id="ARBA00010992"/>
    </source>
</evidence>
<dbReference type="InterPro" id="IPR003663">
    <property type="entry name" value="Sugar/inositol_transpt"/>
</dbReference>
<feature type="transmembrane region" description="Helical" evidence="11">
    <location>
        <begin position="354"/>
        <end position="375"/>
    </location>
</feature>
<evidence type="ECO:0000256" key="8">
    <source>
        <dbReference type="ARBA" id="ARBA00037560"/>
    </source>
</evidence>
<dbReference type="InterPro" id="IPR005829">
    <property type="entry name" value="Sugar_transporter_CS"/>
</dbReference>
<dbReference type="NCBIfam" id="TIGR00879">
    <property type="entry name" value="SP"/>
    <property type="match status" value="1"/>
</dbReference>
<evidence type="ECO:0000256" key="6">
    <source>
        <dbReference type="ARBA" id="ARBA00022989"/>
    </source>
</evidence>
<evidence type="ECO:0000256" key="4">
    <source>
        <dbReference type="ARBA" id="ARBA00022692"/>
    </source>
</evidence>
<sequence length="547" mass="60849">MGLLNKVEDRPTPSNVYNWRIYFSAFVAGSAAIMIGYDSAFIGGTLALKSFTTEFNFAAMSPSHLNLIKANIVSCYQAGAFFGAFFAYPFGHFLGRKKGLAIFAAIFTLGAGLMLGVNGDRGLGLLYGGRVLAGIGVGGASNLSPIFCAEIAPPAIRGRLVGLYELSWQIGGLVGFWINYGVDQTMAPSHRQWIIPFAVQLIPAGMLFGGIFLIKESPRWLFMRGRRQEGIRNLCWLRQLEPSDVYIQEEVKYMDDAIEHQKATVGMGFWQPIKSVFTQKKVLYRLLLGGSLFLWQNATGINAINYYSPTVFKSIGVTGTSTSLLTTGVFGVIKTVVTLIWLFYLIDNFGRRRLLMYGALAGSVCMYYIASYIAIAKPALHPTKELSRGGISAMVFFYLWTVSYTPSWNGTPWVLNSEMFDQNVRTFAQAFAASNNWLWNFMIARFTPQMFSSMGYGVYLFFATLMICAAIFTFFLVPETKGIPLEAMDRLFSRDLPARKAHAVVLAEMKEADRQFRRMSNIEIEKGSDSESASQKYVVQGKHVEAV</sequence>
<reference evidence="13 14" key="1">
    <citation type="submission" date="2023-08" db="EMBL/GenBank/DDBJ databases">
        <title>Black Yeasts Isolated from many extreme environments.</title>
        <authorList>
            <person name="Coleine C."/>
            <person name="Stajich J.E."/>
            <person name="Selbmann L."/>
        </authorList>
    </citation>
    <scope>NUCLEOTIDE SEQUENCE [LARGE SCALE GENOMIC DNA]</scope>
    <source>
        <strain evidence="13 14">CCFEE 5910</strain>
    </source>
</reference>
<dbReference type="PROSITE" id="PS00216">
    <property type="entry name" value="SUGAR_TRANSPORT_1"/>
    <property type="match status" value="1"/>
</dbReference>
<keyword evidence="14" id="KW-1185">Reference proteome</keyword>
<dbReference type="GO" id="GO:0005351">
    <property type="term" value="F:carbohydrate:proton symporter activity"/>
    <property type="evidence" value="ECO:0007669"/>
    <property type="project" value="TreeGrafter"/>
</dbReference>
<feature type="transmembrane region" description="Helical" evidence="11">
    <location>
        <begin position="282"/>
        <end position="304"/>
    </location>
</feature>
<feature type="transmembrane region" description="Helical" evidence="11">
    <location>
        <begin position="131"/>
        <end position="149"/>
    </location>
</feature>
<gene>
    <name evidence="13" type="ORF">LTR05_001357</name>
</gene>
<keyword evidence="7 11" id="KW-0472">Membrane</keyword>
<feature type="transmembrane region" description="Helical" evidence="11">
    <location>
        <begin position="324"/>
        <end position="345"/>
    </location>
</feature>
<feature type="transmembrane region" description="Helical" evidence="11">
    <location>
        <begin position="161"/>
        <end position="181"/>
    </location>
</feature>
<evidence type="ECO:0000256" key="9">
    <source>
        <dbReference type="ARBA" id="ARBA00043213"/>
    </source>
</evidence>
<dbReference type="InterPro" id="IPR005828">
    <property type="entry name" value="MFS_sugar_transport-like"/>
</dbReference>
<protein>
    <recommendedName>
        <fullName evidence="9">Quinate transporter</fullName>
    </recommendedName>
</protein>